<reference evidence="1" key="1">
    <citation type="submission" date="2018-11" db="EMBL/GenBank/DDBJ databases">
        <authorList>
            <consortium name="Genoscope - CEA"/>
            <person name="William W."/>
        </authorList>
    </citation>
    <scope>NUCLEOTIDE SEQUENCE</scope>
</reference>
<gene>
    <name evidence="1" type="ORF">BOLC3T19902H</name>
</gene>
<accession>A0A3P6BGG8</accession>
<dbReference type="AlphaFoldDB" id="A0A3P6BGG8"/>
<protein>
    <submittedName>
        <fullName evidence="1">Uncharacterized protein</fullName>
    </submittedName>
</protein>
<name>A0A3P6BGG8_BRAOL</name>
<sequence length="279" mass="31997">MESGRCSSKVEVRLLRFWEYRYVRRGGETNHITVDMFLIDWKGTLMPATVNASSVPTFRPHLTAGAIYSIAGFDVALLDVSVTLSMFDSNTVSFHKRLEAMRGDPRKWLEVLGRLYLNATSGAHIYFDKETNVGESYFYKLVSTDTGLPSAAPLLRGYAKVETLTISERNEFIITALTQDIDFICTGKVTSSKIEKRMMFCCLLRLYQKKLQRAVVDMEGKTWKEKHSPFREATTTMDLQVMTQSLLRLKLVEVVSSQHQIREQPRLVMSRRPLPRMHL</sequence>
<organism evidence="1">
    <name type="scientific">Brassica oleracea</name>
    <name type="common">Wild cabbage</name>
    <dbReference type="NCBI Taxonomy" id="3712"/>
    <lineage>
        <taxon>Eukaryota</taxon>
        <taxon>Viridiplantae</taxon>
        <taxon>Streptophyta</taxon>
        <taxon>Embryophyta</taxon>
        <taxon>Tracheophyta</taxon>
        <taxon>Spermatophyta</taxon>
        <taxon>Magnoliopsida</taxon>
        <taxon>eudicotyledons</taxon>
        <taxon>Gunneridae</taxon>
        <taxon>Pentapetalae</taxon>
        <taxon>rosids</taxon>
        <taxon>malvids</taxon>
        <taxon>Brassicales</taxon>
        <taxon>Brassicaceae</taxon>
        <taxon>Brassiceae</taxon>
        <taxon>Brassica</taxon>
    </lineage>
</organism>
<dbReference type="EMBL" id="LR031872">
    <property type="protein sequence ID" value="VDC98164.1"/>
    <property type="molecule type" value="Genomic_DNA"/>
</dbReference>
<proteinExistence type="predicted"/>
<evidence type="ECO:0000313" key="1">
    <source>
        <dbReference type="EMBL" id="VDC98164.1"/>
    </source>
</evidence>